<evidence type="ECO:0000313" key="7">
    <source>
        <dbReference type="Proteomes" id="UP000006727"/>
    </source>
</evidence>
<proteinExistence type="inferred from homology"/>
<protein>
    <recommendedName>
        <fullName evidence="8">Xyloglucan 6-xylosyltransferase</fullName>
    </recommendedName>
</protein>
<dbReference type="AlphaFoldDB" id="A0A2K1IZJ2"/>
<dbReference type="Gramene" id="Pp3c18_1170V3.4">
    <property type="protein sequence ID" value="Pp3c18_1170V3.4"/>
    <property type="gene ID" value="Pp3c18_1170"/>
</dbReference>
<dbReference type="PANTHER" id="PTHR31311:SF44">
    <property type="entry name" value="GLYCOSYLTRANSFERASE 2-RELATED"/>
    <property type="match status" value="1"/>
</dbReference>
<evidence type="ECO:0000313" key="6">
    <source>
        <dbReference type="EnsemblPlants" id="Pp3c18_1170V3.1"/>
    </source>
</evidence>
<dbReference type="PANTHER" id="PTHR31311">
    <property type="entry name" value="XYLOGLUCAN 6-XYLOSYLTRANSFERASE 5-RELATED-RELATED"/>
    <property type="match status" value="1"/>
</dbReference>
<reference evidence="5 7" key="1">
    <citation type="journal article" date="2008" name="Science">
        <title>The Physcomitrella genome reveals evolutionary insights into the conquest of land by plants.</title>
        <authorList>
            <person name="Rensing S."/>
            <person name="Lang D."/>
            <person name="Zimmer A."/>
            <person name="Terry A."/>
            <person name="Salamov A."/>
            <person name="Shapiro H."/>
            <person name="Nishiyama T."/>
            <person name="Perroud P.-F."/>
            <person name="Lindquist E."/>
            <person name="Kamisugi Y."/>
            <person name="Tanahashi T."/>
            <person name="Sakakibara K."/>
            <person name="Fujita T."/>
            <person name="Oishi K."/>
            <person name="Shin-I T."/>
            <person name="Kuroki Y."/>
            <person name="Toyoda A."/>
            <person name="Suzuki Y."/>
            <person name="Hashimoto A."/>
            <person name="Yamaguchi K."/>
            <person name="Sugano A."/>
            <person name="Kohara Y."/>
            <person name="Fujiyama A."/>
            <person name="Anterola A."/>
            <person name="Aoki S."/>
            <person name="Ashton N."/>
            <person name="Barbazuk W.B."/>
            <person name="Barker E."/>
            <person name="Bennetzen J."/>
            <person name="Bezanilla M."/>
            <person name="Blankenship R."/>
            <person name="Cho S.H."/>
            <person name="Dutcher S."/>
            <person name="Estelle M."/>
            <person name="Fawcett J.A."/>
            <person name="Gundlach H."/>
            <person name="Hanada K."/>
            <person name="Heyl A."/>
            <person name="Hicks K.A."/>
            <person name="Hugh J."/>
            <person name="Lohr M."/>
            <person name="Mayer K."/>
            <person name="Melkozernov A."/>
            <person name="Murata T."/>
            <person name="Nelson D."/>
            <person name="Pils B."/>
            <person name="Prigge M."/>
            <person name="Reiss B."/>
            <person name="Renner T."/>
            <person name="Rombauts S."/>
            <person name="Rushton P."/>
            <person name="Sanderfoot A."/>
            <person name="Schween G."/>
            <person name="Shiu S.-H."/>
            <person name="Stueber K."/>
            <person name="Theodoulou F.L."/>
            <person name="Tu H."/>
            <person name="Van de Peer Y."/>
            <person name="Verrier P.J."/>
            <person name="Waters E."/>
            <person name="Wood A."/>
            <person name="Yang L."/>
            <person name="Cove D."/>
            <person name="Cuming A."/>
            <person name="Hasebe M."/>
            <person name="Lucas S."/>
            <person name="Mishler D.B."/>
            <person name="Reski R."/>
            <person name="Grigoriev I."/>
            <person name="Quatrano R.S."/>
            <person name="Boore J.L."/>
        </authorList>
    </citation>
    <scope>NUCLEOTIDE SEQUENCE [LARGE SCALE GENOMIC DNA]</scope>
    <source>
        <strain evidence="6 7">cv. Gransden 2004</strain>
    </source>
</reference>
<keyword evidence="3" id="KW-0328">Glycosyltransferase</keyword>
<reference evidence="6" key="3">
    <citation type="submission" date="2020-12" db="UniProtKB">
        <authorList>
            <consortium name="EnsemblPlants"/>
        </authorList>
    </citation>
    <scope>IDENTIFICATION</scope>
</reference>
<dbReference type="InterPro" id="IPR029044">
    <property type="entry name" value="Nucleotide-diphossugar_trans"/>
</dbReference>
<dbReference type="OMA" id="TNPETEW"/>
<reference evidence="5 7" key="2">
    <citation type="journal article" date="2018" name="Plant J.">
        <title>The Physcomitrella patens chromosome-scale assembly reveals moss genome structure and evolution.</title>
        <authorList>
            <person name="Lang D."/>
            <person name="Ullrich K.K."/>
            <person name="Murat F."/>
            <person name="Fuchs J."/>
            <person name="Jenkins J."/>
            <person name="Haas F.B."/>
            <person name="Piednoel M."/>
            <person name="Gundlach H."/>
            <person name="Van Bel M."/>
            <person name="Meyberg R."/>
            <person name="Vives C."/>
            <person name="Morata J."/>
            <person name="Symeonidi A."/>
            <person name="Hiss M."/>
            <person name="Muchero W."/>
            <person name="Kamisugi Y."/>
            <person name="Saleh O."/>
            <person name="Blanc G."/>
            <person name="Decker E.L."/>
            <person name="van Gessel N."/>
            <person name="Grimwood J."/>
            <person name="Hayes R.D."/>
            <person name="Graham S.W."/>
            <person name="Gunter L.E."/>
            <person name="McDaniel S.F."/>
            <person name="Hoernstein S.N.W."/>
            <person name="Larsson A."/>
            <person name="Li F.W."/>
            <person name="Perroud P.F."/>
            <person name="Phillips J."/>
            <person name="Ranjan P."/>
            <person name="Rokshar D.S."/>
            <person name="Rothfels C.J."/>
            <person name="Schneider L."/>
            <person name="Shu S."/>
            <person name="Stevenson D.W."/>
            <person name="Thummler F."/>
            <person name="Tillich M."/>
            <person name="Villarreal Aguilar J.C."/>
            <person name="Widiez T."/>
            <person name="Wong G.K."/>
            <person name="Wymore A."/>
            <person name="Zhang Y."/>
            <person name="Zimmer A.D."/>
            <person name="Quatrano R.S."/>
            <person name="Mayer K.F.X."/>
            <person name="Goodstein D."/>
            <person name="Casacuberta J.M."/>
            <person name="Vandepoele K."/>
            <person name="Reski R."/>
            <person name="Cuming A.C."/>
            <person name="Tuskan G.A."/>
            <person name="Maumus F."/>
            <person name="Salse J."/>
            <person name="Schmutz J."/>
            <person name="Rensing S.A."/>
        </authorList>
    </citation>
    <scope>NUCLEOTIDE SEQUENCE [LARGE SCALE GENOMIC DNA]</scope>
    <source>
        <strain evidence="6 7">cv. Gransden 2004</strain>
    </source>
</reference>
<dbReference type="EnsemblPlants" id="Pp3c18_1170V3.3">
    <property type="protein sequence ID" value="Pp3c18_1170V3.3"/>
    <property type="gene ID" value="Pp3c18_1170"/>
</dbReference>
<accession>A0A2K1IZJ2</accession>
<dbReference type="Gene3D" id="3.90.550.10">
    <property type="entry name" value="Spore Coat Polysaccharide Biosynthesis Protein SpsA, Chain A"/>
    <property type="match status" value="1"/>
</dbReference>
<name>A0A2K1IZJ2_PHYPA</name>
<sequence>MKISNIVQRSMATAKGRRLQRSINNMKITVLCGLMTILVLRGTIGAGNFGTPAQDFEEIRAHLRSATREFHAVRVLNQVDEKTSPDMVNNDVTEELREDPLVTYSLGPKINDWDGQREKWMSENSLSLNLKGRPRVLLVTGSQPSSCDNAEGDNFLLKSIKNKLDYARLHNMEIFYNMAHLDQEMTGFWAKLPLIRRLMLTNPETEWIWWMDSDALFTDMSFEVPLEHYENFNLVLHGFDDKVYQQKLWTGLNTGSFLIRNCQWSLDLLDAWAPMGPRGIVRNQAGEMLSKSLTGRTNFEADDQSALVYLLITQRQEWAKKVMLENSYYLHGYWVDLVGKYEENMAKSHPGFGDDRWPFITHFVGCKPCLKNGGDYPVDTCFKQMERAFTFADNQILDVLGFRHRKLGSPRVVRVRDDSSHPLKLLRKSLDRVPAIA</sequence>
<evidence type="ECO:0000256" key="4">
    <source>
        <dbReference type="ARBA" id="ARBA00022679"/>
    </source>
</evidence>
<dbReference type="InterPro" id="IPR008630">
    <property type="entry name" value="Glyco_trans_34"/>
</dbReference>
<keyword evidence="4" id="KW-0808">Transferase</keyword>
<evidence type="ECO:0000256" key="2">
    <source>
        <dbReference type="ARBA" id="ARBA00005664"/>
    </source>
</evidence>
<dbReference type="RefSeq" id="XP_024402886.1">
    <property type="nucleotide sequence ID" value="XM_024547118.2"/>
</dbReference>
<dbReference type="Gramene" id="Pp3c18_1170V3.1">
    <property type="protein sequence ID" value="Pp3c18_1170V3.1"/>
    <property type="gene ID" value="Pp3c18_1170"/>
</dbReference>
<dbReference type="GO" id="GO:0000139">
    <property type="term" value="C:Golgi membrane"/>
    <property type="evidence" value="ECO:0007669"/>
    <property type="project" value="UniProtKB-SubCell"/>
</dbReference>
<dbReference type="EnsemblPlants" id="Pp3c18_1170V3.4">
    <property type="protein sequence ID" value="Pp3c18_1170V3.4"/>
    <property type="gene ID" value="Pp3c18_1170"/>
</dbReference>
<dbReference type="EMBL" id="ABEU02000018">
    <property type="protein sequence ID" value="PNR34697.1"/>
    <property type="molecule type" value="Genomic_DNA"/>
</dbReference>
<dbReference type="FunFam" id="3.90.550.10:FF:000373">
    <property type="entry name" value="Predicted protein"/>
    <property type="match status" value="1"/>
</dbReference>
<dbReference type="Gramene" id="Pp3c18_1170V3.3">
    <property type="protein sequence ID" value="Pp3c18_1170V3.3"/>
    <property type="gene ID" value="Pp3c18_1170"/>
</dbReference>
<keyword evidence="7" id="KW-1185">Reference proteome</keyword>
<comment type="similarity">
    <text evidence="2">Belongs to the glycosyltransferase 34 family.</text>
</comment>
<evidence type="ECO:0000256" key="1">
    <source>
        <dbReference type="ARBA" id="ARBA00004323"/>
    </source>
</evidence>
<dbReference type="Proteomes" id="UP000006727">
    <property type="component" value="Chromosome 18"/>
</dbReference>
<dbReference type="Pfam" id="PF05637">
    <property type="entry name" value="Glyco_transf_34"/>
    <property type="match status" value="1"/>
</dbReference>
<organism evidence="5">
    <name type="scientific">Physcomitrium patens</name>
    <name type="common">Spreading-leaved earth moss</name>
    <name type="synonym">Physcomitrella patens</name>
    <dbReference type="NCBI Taxonomy" id="3218"/>
    <lineage>
        <taxon>Eukaryota</taxon>
        <taxon>Viridiplantae</taxon>
        <taxon>Streptophyta</taxon>
        <taxon>Embryophyta</taxon>
        <taxon>Bryophyta</taxon>
        <taxon>Bryophytina</taxon>
        <taxon>Bryopsida</taxon>
        <taxon>Funariidae</taxon>
        <taxon>Funariales</taxon>
        <taxon>Funariaceae</taxon>
        <taxon>Physcomitrium</taxon>
    </lineage>
</organism>
<evidence type="ECO:0000256" key="3">
    <source>
        <dbReference type="ARBA" id="ARBA00022676"/>
    </source>
</evidence>
<dbReference type="GO" id="GO:0016757">
    <property type="term" value="F:glycosyltransferase activity"/>
    <property type="evidence" value="ECO:0007669"/>
    <property type="project" value="UniProtKB-KW"/>
</dbReference>
<comment type="subcellular location">
    <subcellularLocation>
        <location evidence="1">Golgi apparatus membrane</location>
        <topology evidence="1">Single-pass type II membrane protein</topology>
    </subcellularLocation>
</comment>
<dbReference type="KEGG" id="ppp:112295468"/>
<gene>
    <name evidence="6" type="primary">LOC112295468</name>
    <name evidence="5" type="ORF">PHYPA_022595</name>
</gene>
<dbReference type="GeneID" id="112295468"/>
<evidence type="ECO:0000313" key="5">
    <source>
        <dbReference type="EMBL" id="PNR34697.1"/>
    </source>
</evidence>
<evidence type="ECO:0008006" key="8">
    <source>
        <dbReference type="Google" id="ProtNLM"/>
    </source>
</evidence>
<dbReference type="PaxDb" id="3218-PP1S17_404V6.1"/>
<dbReference type="EnsemblPlants" id="Pp3c18_1170V3.1">
    <property type="protein sequence ID" value="Pp3c18_1170V3.1"/>
    <property type="gene ID" value="Pp3c18_1170"/>
</dbReference>
<dbReference type="OrthoDB" id="205108at2759"/>